<evidence type="ECO:0000313" key="4">
    <source>
        <dbReference type="Proteomes" id="UP000198781"/>
    </source>
</evidence>
<organism evidence="3 4">
    <name type="scientific">Paracidovorax valerianellae</name>
    <dbReference type="NCBI Taxonomy" id="187868"/>
    <lineage>
        <taxon>Bacteria</taxon>
        <taxon>Pseudomonadati</taxon>
        <taxon>Pseudomonadota</taxon>
        <taxon>Betaproteobacteria</taxon>
        <taxon>Burkholderiales</taxon>
        <taxon>Comamonadaceae</taxon>
        <taxon>Paracidovorax</taxon>
    </lineage>
</organism>
<feature type="domain" description="PepSY" evidence="2">
    <location>
        <begin position="123"/>
        <end position="170"/>
    </location>
</feature>
<dbReference type="AlphaFoldDB" id="A0A1G6PDS5"/>
<dbReference type="Gene3D" id="3.10.450.40">
    <property type="match status" value="3"/>
</dbReference>
<dbReference type="Pfam" id="PF03413">
    <property type="entry name" value="PepSY"/>
    <property type="match status" value="3"/>
</dbReference>
<protein>
    <submittedName>
        <fullName evidence="3">Uncharacterized membrane protein YkoI</fullName>
    </submittedName>
</protein>
<proteinExistence type="predicted"/>
<feature type="domain" description="PepSY" evidence="2">
    <location>
        <begin position="188"/>
        <end position="241"/>
    </location>
</feature>
<feature type="domain" description="PepSY" evidence="2">
    <location>
        <begin position="55"/>
        <end position="103"/>
    </location>
</feature>
<evidence type="ECO:0000256" key="1">
    <source>
        <dbReference type="SAM" id="SignalP"/>
    </source>
</evidence>
<sequence>MKNRTLGLSPLRAAACLAVALACVQAPAAEQDAARRGVLNGQLKPLNSIIADISRQYAGRVIDVESKRGRKGELRYEITVIDARGNKREVLVDAATGSVVAQERDGPTQPVTLAQMAKYIRQLEQRYGSRVVNAEFERDAQGKAVYEVKLSDRPAGELKLLVDVNTGEVLHPPQAAAAPAATKSMDAVLESLQPRFSGLVLEVELETDHRRRAYYSVELQQPNGFKLELEVDAVTLEVIRRKADD</sequence>
<dbReference type="PROSITE" id="PS51257">
    <property type="entry name" value="PROKAR_LIPOPROTEIN"/>
    <property type="match status" value="1"/>
</dbReference>
<keyword evidence="1" id="KW-0732">Signal</keyword>
<gene>
    <name evidence="3" type="ORF">SAMN05192589_103200</name>
</gene>
<evidence type="ECO:0000259" key="2">
    <source>
        <dbReference type="Pfam" id="PF03413"/>
    </source>
</evidence>
<dbReference type="EMBL" id="FMZC01000003">
    <property type="protein sequence ID" value="SDC77714.1"/>
    <property type="molecule type" value="Genomic_DNA"/>
</dbReference>
<dbReference type="InterPro" id="IPR025711">
    <property type="entry name" value="PepSY"/>
</dbReference>
<dbReference type="STRING" id="187868.SAMN05192589_103200"/>
<accession>A0A1G6PDS5</accession>
<keyword evidence="4" id="KW-1185">Reference proteome</keyword>
<dbReference type="RefSeq" id="WP_092741428.1">
    <property type="nucleotide sequence ID" value="NZ_FMZC01000003.1"/>
</dbReference>
<evidence type="ECO:0000313" key="3">
    <source>
        <dbReference type="EMBL" id="SDC77714.1"/>
    </source>
</evidence>
<name>A0A1G6PDS5_9BURK</name>
<dbReference type="OrthoDB" id="8807869at2"/>
<dbReference type="Proteomes" id="UP000198781">
    <property type="component" value="Unassembled WGS sequence"/>
</dbReference>
<feature type="chain" id="PRO_5011758106" evidence="1">
    <location>
        <begin position="29"/>
        <end position="245"/>
    </location>
</feature>
<feature type="signal peptide" evidence="1">
    <location>
        <begin position="1"/>
        <end position="28"/>
    </location>
</feature>
<reference evidence="3 4" key="1">
    <citation type="submission" date="2016-10" db="EMBL/GenBank/DDBJ databases">
        <authorList>
            <person name="de Groot N.N."/>
        </authorList>
    </citation>
    <scope>NUCLEOTIDE SEQUENCE [LARGE SCALE GENOMIC DNA]</scope>
    <source>
        <strain evidence="3 4">DSM 16619</strain>
    </source>
</reference>